<dbReference type="AlphaFoldDB" id="A0AAV6RR53"/>
<dbReference type="EMBL" id="JAGKHQ010000010">
    <property type="protein sequence ID" value="KAG7507878.1"/>
    <property type="molecule type" value="Genomic_DNA"/>
</dbReference>
<reference evidence="2 3" key="1">
    <citation type="journal article" date="2021" name="Sci. Rep.">
        <title>Chromosome anchoring in Senegalese sole (Solea senegalensis) reveals sex-associated markers and genome rearrangements in flatfish.</title>
        <authorList>
            <person name="Guerrero-Cozar I."/>
            <person name="Gomez-Garrido J."/>
            <person name="Berbel C."/>
            <person name="Martinez-Blanch J.F."/>
            <person name="Alioto T."/>
            <person name="Claros M.G."/>
            <person name="Gagnaire P.A."/>
            <person name="Manchado M."/>
        </authorList>
    </citation>
    <scope>NUCLEOTIDE SEQUENCE [LARGE SCALE GENOMIC DNA]</scope>
    <source>
        <strain evidence="2">Sse05_10M</strain>
    </source>
</reference>
<accession>A0AAV6RR53</accession>
<feature type="region of interest" description="Disordered" evidence="1">
    <location>
        <begin position="1"/>
        <end position="45"/>
    </location>
</feature>
<organism evidence="2 3">
    <name type="scientific">Solea senegalensis</name>
    <name type="common">Senegalese sole</name>
    <dbReference type="NCBI Taxonomy" id="28829"/>
    <lineage>
        <taxon>Eukaryota</taxon>
        <taxon>Metazoa</taxon>
        <taxon>Chordata</taxon>
        <taxon>Craniata</taxon>
        <taxon>Vertebrata</taxon>
        <taxon>Euteleostomi</taxon>
        <taxon>Actinopterygii</taxon>
        <taxon>Neopterygii</taxon>
        <taxon>Teleostei</taxon>
        <taxon>Neoteleostei</taxon>
        <taxon>Acanthomorphata</taxon>
        <taxon>Carangaria</taxon>
        <taxon>Pleuronectiformes</taxon>
        <taxon>Pleuronectoidei</taxon>
        <taxon>Soleidae</taxon>
        <taxon>Solea</taxon>
    </lineage>
</organism>
<evidence type="ECO:0000313" key="3">
    <source>
        <dbReference type="Proteomes" id="UP000693946"/>
    </source>
</evidence>
<proteinExistence type="predicted"/>
<gene>
    <name evidence="2" type="ORF">JOB18_047923</name>
</gene>
<name>A0AAV6RR53_SOLSE</name>
<protein>
    <submittedName>
        <fullName evidence="2">Uncharacterized protein</fullName>
    </submittedName>
</protein>
<keyword evidence="3" id="KW-1185">Reference proteome</keyword>
<sequence>MSSCEHGTEPRGTWSSGRHGNAHPDQPDSAALEGQPRLIGGSPSGDALLKLTHIGHHLHCGSTPV</sequence>
<comment type="caution">
    <text evidence="2">The sequence shown here is derived from an EMBL/GenBank/DDBJ whole genome shotgun (WGS) entry which is preliminary data.</text>
</comment>
<dbReference type="Proteomes" id="UP000693946">
    <property type="component" value="Linkage Group LG18"/>
</dbReference>
<evidence type="ECO:0000256" key="1">
    <source>
        <dbReference type="SAM" id="MobiDB-lite"/>
    </source>
</evidence>
<evidence type="ECO:0000313" key="2">
    <source>
        <dbReference type="EMBL" id="KAG7507878.1"/>
    </source>
</evidence>